<sequence length="477" mass="52997">MNARRTWLLWTFWIIWGVMAPNAVSALVQERTVTVSQSGIALFREVDTVAVPPGRHTVVLEGFPQTMDLETLTVRPLAEAETVVPYSLVSHFRPVTKNQLLKSYVGKTLDVVMTNPKGSLDARMVRRVQLVFDGGEGGSPVFLTEDGVYTGEYHGIFFPSLPEELTPAPKAFWDVENKGTAPVEVKAERVYEAEGLQWKALYVLTLNEDASQAVLEGRILVHNTTDMDFPGIKVLLVAGELRQVSRRKLPPRIPMAGVVREAKAAAVEESPALEYHLYRMTEPLNLTAGDPVQVPWVKASAVPIERRLVSSGFGSRADWSFERKESRKQPVRILIHIRNEGAAGLGIPLPAGVVSARMITAQGEAIPLGEDTIDHTPVHGMLQLEFGRSFDVQVERTLVEAKKIGNRIQRLQWSLIVKNAKAHPERVLLEETFSGDWKIVRSGQPYEKVHAALVRFPVDVPAQGQVEVTYEVEVTSR</sequence>
<comment type="caution">
    <text evidence="2">The sequence shown here is derived from an EMBL/GenBank/DDBJ whole genome shotgun (WGS) entry which is preliminary data.</text>
</comment>
<dbReference type="PANTHER" id="PTHR38075:SF1">
    <property type="entry name" value="DUF4139 DOMAIN-CONTAINING PROTEIN"/>
    <property type="match status" value="1"/>
</dbReference>
<dbReference type="EMBL" id="RJVA01000009">
    <property type="protein sequence ID" value="ROR03184.1"/>
    <property type="molecule type" value="Genomic_DNA"/>
</dbReference>
<reference evidence="2 3" key="1">
    <citation type="submission" date="2018-11" db="EMBL/GenBank/DDBJ databases">
        <title>Genomic Encyclopedia of Type Strains, Phase IV (KMG-IV): sequencing the most valuable type-strain genomes for metagenomic binning, comparative biology and taxonomic classification.</title>
        <authorList>
            <person name="Goeker M."/>
        </authorList>
    </citation>
    <scope>NUCLEOTIDE SEQUENCE [LARGE SCALE GENOMIC DNA]</scope>
    <source>
        <strain evidence="2 3">DSM 22027</strain>
    </source>
</reference>
<proteinExistence type="predicted"/>
<dbReference type="Proteomes" id="UP000276223">
    <property type="component" value="Unassembled WGS sequence"/>
</dbReference>
<dbReference type="InterPro" id="IPR037291">
    <property type="entry name" value="DUF4139"/>
</dbReference>
<evidence type="ECO:0000313" key="2">
    <source>
        <dbReference type="EMBL" id="ROR03184.1"/>
    </source>
</evidence>
<feature type="domain" description="DUF4139" evidence="1">
    <location>
        <begin position="191"/>
        <end position="474"/>
    </location>
</feature>
<accession>A0A3N1VK43</accession>
<evidence type="ECO:0000259" key="1">
    <source>
        <dbReference type="Pfam" id="PF13598"/>
    </source>
</evidence>
<gene>
    <name evidence="2" type="ORF">EDC27_0444</name>
</gene>
<dbReference type="RefSeq" id="WP_170161523.1">
    <property type="nucleotide sequence ID" value="NZ_RJVA01000009.1"/>
</dbReference>
<dbReference type="AlphaFoldDB" id="A0A3N1VK43"/>
<organism evidence="2 3">
    <name type="scientific">Desulfosoma caldarium</name>
    <dbReference type="NCBI Taxonomy" id="610254"/>
    <lineage>
        <taxon>Bacteria</taxon>
        <taxon>Pseudomonadati</taxon>
        <taxon>Thermodesulfobacteriota</taxon>
        <taxon>Syntrophobacteria</taxon>
        <taxon>Syntrophobacterales</taxon>
        <taxon>Syntrophobacteraceae</taxon>
        <taxon>Desulfosoma</taxon>
    </lineage>
</organism>
<name>A0A3N1VK43_9BACT</name>
<evidence type="ECO:0000313" key="3">
    <source>
        <dbReference type="Proteomes" id="UP000276223"/>
    </source>
</evidence>
<dbReference type="PANTHER" id="PTHR38075">
    <property type="entry name" value="DUF4139 DOMAIN-CONTAINING PROTEIN"/>
    <property type="match status" value="1"/>
</dbReference>
<dbReference type="Pfam" id="PF13598">
    <property type="entry name" value="DUF4139"/>
    <property type="match status" value="1"/>
</dbReference>
<protein>
    <recommendedName>
        <fullName evidence="1">DUF4139 domain-containing protein</fullName>
    </recommendedName>
</protein>
<keyword evidence="3" id="KW-1185">Reference proteome</keyword>